<feature type="coiled-coil region" evidence="1">
    <location>
        <begin position="93"/>
        <end position="154"/>
    </location>
</feature>
<dbReference type="AlphaFoldDB" id="A0A1M6GXW2"/>
<accession>A0A1M6GXW2</accession>
<evidence type="ECO:0000256" key="1">
    <source>
        <dbReference type="SAM" id="Coils"/>
    </source>
</evidence>
<dbReference type="RefSeq" id="WP_072869065.1">
    <property type="nucleotide sequence ID" value="NZ_FQZM01000021.1"/>
</dbReference>
<feature type="transmembrane region" description="Helical" evidence="2">
    <location>
        <begin position="41"/>
        <end position="59"/>
    </location>
</feature>
<keyword evidence="2" id="KW-1133">Transmembrane helix</keyword>
<keyword evidence="4" id="KW-1185">Reference proteome</keyword>
<reference evidence="4" key="1">
    <citation type="submission" date="2016-11" db="EMBL/GenBank/DDBJ databases">
        <authorList>
            <person name="Varghese N."/>
            <person name="Submissions S."/>
        </authorList>
    </citation>
    <scope>NUCLEOTIDE SEQUENCE [LARGE SCALE GENOMIC DNA]</scope>
    <source>
        <strain evidence="4">DSM 16057</strain>
    </source>
</reference>
<dbReference type="STRING" id="1121432.SAMN02745219_01843"/>
<evidence type="ECO:0000313" key="3">
    <source>
        <dbReference type="EMBL" id="SHJ14772.1"/>
    </source>
</evidence>
<organism evidence="3 4">
    <name type="scientific">Desulfofundulus thermosubterraneus DSM 16057</name>
    <dbReference type="NCBI Taxonomy" id="1121432"/>
    <lineage>
        <taxon>Bacteria</taxon>
        <taxon>Bacillati</taxon>
        <taxon>Bacillota</taxon>
        <taxon>Clostridia</taxon>
        <taxon>Eubacteriales</taxon>
        <taxon>Peptococcaceae</taxon>
        <taxon>Desulfofundulus</taxon>
    </lineage>
</organism>
<dbReference type="OrthoDB" id="9949030at2"/>
<protein>
    <submittedName>
        <fullName evidence="3">Uncharacterized protein</fullName>
    </submittedName>
</protein>
<proteinExistence type="predicted"/>
<dbReference type="Proteomes" id="UP000184529">
    <property type="component" value="Unassembled WGS sequence"/>
</dbReference>
<evidence type="ECO:0000313" key="4">
    <source>
        <dbReference type="Proteomes" id="UP000184529"/>
    </source>
</evidence>
<keyword evidence="2" id="KW-0812">Transmembrane</keyword>
<sequence length="313" mass="36597">MNTDDDRQILESNSHEESKTIDELTKEESFRYNGKGQNRKAVLIIFSLLICTLVAWQGISSVMFTQKVKVLWSESNKIQDKLDKLNNIHNITLVQAVKQIKDIKKENEELIDNYQVLSYRYRFTLSLLKNNSLLDKLETRNKELDALLRDCERLMSLVQRSEQIDKDMAAFSGSMIWRSVFNKMDTILAENTKIKSELVELVVPEQLEFYHKTFIEALNEKELYLIALNDFLYSAFNANIKAEMAISTYENAYFYWEIDQAVSYANEAEEFRNQADHQLAEAVVHWKRYMELKEKIKETETNVEEVNAGADVI</sequence>
<name>A0A1M6GXW2_9FIRM</name>
<gene>
    <name evidence="3" type="ORF">SAMN02745219_01843</name>
</gene>
<evidence type="ECO:0000256" key="2">
    <source>
        <dbReference type="SAM" id="Phobius"/>
    </source>
</evidence>
<keyword evidence="2" id="KW-0472">Membrane</keyword>
<keyword evidence="1" id="KW-0175">Coiled coil</keyword>
<dbReference type="EMBL" id="FQZM01000021">
    <property type="protein sequence ID" value="SHJ14772.1"/>
    <property type="molecule type" value="Genomic_DNA"/>
</dbReference>